<evidence type="ECO:0000259" key="1">
    <source>
        <dbReference type="Pfam" id="PF14301"/>
    </source>
</evidence>
<dbReference type="InterPro" id="IPR025484">
    <property type="entry name" value="DUF4376"/>
</dbReference>
<dbReference type="STRING" id="134605.HMPREF3206_01432"/>
<evidence type="ECO:0000313" key="3">
    <source>
        <dbReference type="Proteomes" id="UP000070617"/>
    </source>
</evidence>
<gene>
    <name evidence="2" type="ORF">HMPREF3206_01432</name>
</gene>
<reference evidence="3" key="1">
    <citation type="submission" date="2016-01" db="EMBL/GenBank/DDBJ databases">
        <authorList>
            <person name="Mitreva M."/>
            <person name="Pepin K.H."/>
            <person name="Mihindukulasuriya K.A."/>
            <person name="Fulton R."/>
            <person name="Fronick C."/>
            <person name="O'Laughlin M."/>
            <person name="Miner T."/>
            <person name="Herter B."/>
            <person name="Rosa B.A."/>
            <person name="Cordes M."/>
            <person name="Tomlinson C."/>
            <person name="Wollam A."/>
            <person name="Palsikar V.B."/>
            <person name="Mardis E.R."/>
            <person name="Wilson R.K."/>
        </authorList>
    </citation>
    <scope>NUCLEOTIDE SEQUENCE [LARGE SCALE GENOMIC DNA]</scope>
    <source>
        <strain evidence="3">CMW8396</strain>
    </source>
</reference>
<evidence type="ECO:0000313" key="2">
    <source>
        <dbReference type="EMBL" id="KXA13530.1"/>
    </source>
</evidence>
<feature type="domain" description="DUF4376" evidence="1">
    <location>
        <begin position="108"/>
        <end position="203"/>
    </location>
</feature>
<dbReference type="EMBL" id="LRPX01000069">
    <property type="protein sequence ID" value="KXA13530.1"/>
    <property type="molecule type" value="Genomic_DNA"/>
</dbReference>
<accession>A0A133NB83</accession>
<dbReference type="PATRIC" id="fig|134605.3.peg.1419"/>
<keyword evidence="3" id="KW-1185">Reference proteome</keyword>
<name>A0A133NB83_9FUSO</name>
<protein>
    <recommendedName>
        <fullName evidence="1">DUF4376 domain-containing protein</fullName>
    </recommendedName>
</protein>
<dbReference type="RefSeq" id="WP_008800890.1">
    <property type="nucleotide sequence ID" value="NZ_KQ956559.1"/>
</dbReference>
<organism evidence="2 3">
    <name type="scientific">Fusobacterium equinum</name>
    <dbReference type="NCBI Taxonomy" id="134605"/>
    <lineage>
        <taxon>Bacteria</taxon>
        <taxon>Fusobacteriati</taxon>
        <taxon>Fusobacteriota</taxon>
        <taxon>Fusobacteriia</taxon>
        <taxon>Fusobacteriales</taxon>
        <taxon>Fusobacteriaceae</taxon>
        <taxon>Fusobacterium</taxon>
    </lineage>
</organism>
<proteinExistence type="predicted"/>
<sequence length="220" mass="25955">MLIVHFYNNTEKVYSVYANSLEEVKENPKAYFPEVTENTIITLEDFKHPMLEKGILREMTREELVEKEIPISLEEGEKIENKKLIKIEKPSKYHSWNGKEWIADLGKAKKEKRDELKGIRLQKIEENIEVHGAIFQVRNSDKEHFDDVGLMIRTGEIDGSYPKNWVLADNSVKQFTAQQIIDVWKERTKRKDRIFQEFGVLSIKLEKCDSVEKVQKITWE</sequence>
<dbReference type="AlphaFoldDB" id="A0A133NB83"/>
<comment type="caution">
    <text evidence="2">The sequence shown here is derived from an EMBL/GenBank/DDBJ whole genome shotgun (WGS) entry which is preliminary data.</text>
</comment>
<dbReference type="Pfam" id="PF14301">
    <property type="entry name" value="DUF4376"/>
    <property type="match status" value="1"/>
</dbReference>
<dbReference type="Proteomes" id="UP000070617">
    <property type="component" value="Unassembled WGS sequence"/>
</dbReference>